<evidence type="ECO:0000313" key="1">
    <source>
        <dbReference type="EMBL" id="MBP1081449.1"/>
    </source>
</evidence>
<dbReference type="RefSeq" id="WP_280881971.1">
    <property type="nucleotide sequence ID" value="NZ_JAFDST010000002.1"/>
</dbReference>
<reference evidence="1 2" key="1">
    <citation type="submission" date="2021-01" db="EMBL/GenBank/DDBJ databases">
        <title>Genomic Encyclopedia of Type Strains, Phase IV (KMG-IV): sequencing the most valuable type-strain genomes for metagenomic binning, comparative biology and taxonomic classification.</title>
        <authorList>
            <person name="Goeker M."/>
        </authorList>
    </citation>
    <scope>NUCLEOTIDE SEQUENCE [LARGE SCALE GENOMIC DNA]</scope>
    <source>
        <strain evidence="1 2">DSM 103394</strain>
    </source>
</reference>
<evidence type="ECO:0000313" key="2">
    <source>
        <dbReference type="Proteomes" id="UP000674416"/>
    </source>
</evidence>
<organism evidence="1 2">
    <name type="scientific">Bacillus capparidis</name>
    <dbReference type="NCBI Taxonomy" id="1840411"/>
    <lineage>
        <taxon>Bacteria</taxon>
        <taxon>Bacillati</taxon>
        <taxon>Bacillota</taxon>
        <taxon>Bacilli</taxon>
        <taxon>Bacillales</taxon>
        <taxon>Bacillaceae</taxon>
        <taxon>Bacillus</taxon>
    </lineage>
</organism>
<gene>
    <name evidence="1" type="ORF">JOC74_001942</name>
</gene>
<sequence>MPGDFSELVPKYNGTNSTPMKKAAAHLLKLVAWAAPLTSIV</sequence>
<name>A0ABS4CWN1_9BACI</name>
<dbReference type="Proteomes" id="UP000674416">
    <property type="component" value="Unassembled WGS sequence"/>
</dbReference>
<keyword evidence="2" id="KW-1185">Reference proteome</keyword>
<protein>
    <submittedName>
        <fullName evidence="1">Uncharacterized protein</fullName>
    </submittedName>
</protein>
<proteinExistence type="predicted"/>
<comment type="caution">
    <text evidence="1">The sequence shown here is derived from an EMBL/GenBank/DDBJ whole genome shotgun (WGS) entry which is preliminary data.</text>
</comment>
<accession>A0ABS4CWN1</accession>
<dbReference type="EMBL" id="JAFDST010000002">
    <property type="protein sequence ID" value="MBP1081449.1"/>
    <property type="molecule type" value="Genomic_DNA"/>
</dbReference>